<dbReference type="EMBL" id="JAOQKE010000024">
    <property type="protein sequence ID" value="MCU6726380.1"/>
    <property type="molecule type" value="Genomic_DNA"/>
</dbReference>
<name>A0ABT2SQ40_9FIRM</name>
<evidence type="ECO:0000313" key="4">
    <source>
        <dbReference type="Proteomes" id="UP001652338"/>
    </source>
</evidence>
<gene>
    <name evidence="3" type="ORF">OCV47_13755</name>
</gene>
<dbReference type="InterPro" id="IPR036457">
    <property type="entry name" value="PPM-type-like_dom_sf"/>
</dbReference>
<feature type="domain" description="PPM-type phosphatase" evidence="2">
    <location>
        <begin position="10"/>
        <end position="229"/>
    </location>
</feature>
<protein>
    <submittedName>
        <fullName evidence="3">Serine/threonine-protein phosphatase</fullName>
    </submittedName>
</protein>
<dbReference type="Proteomes" id="UP001652338">
    <property type="component" value="Unassembled WGS sequence"/>
</dbReference>
<dbReference type="InterPro" id="IPR052016">
    <property type="entry name" value="Bact_Sigma-Reg"/>
</dbReference>
<evidence type="ECO:0000259" key="2">
    <source>
        <dbReference type="SMART" id="SM00331"/>
    </source>
</evidence>
<dbReference type="PANTHER" id="PTHR43156">
    <property type="entry name" value="STAGE II SPORULATION PROTEIN E-RELATED"/>
    <property type="match status" value="1"/>
</dbReference>
<dbReference type="Pfam" id="PF07228">
    <property type="entry name" value="SpoIIE"/>
    <property type="match status" value="1"/>
</dbReference>
<keyword evidence="4" id="KW-1185">Reference proteome</keyword>
<dbReference type="RefSeq" id="WP_262655645.1">
    <property type="nucleotide sequence ID" value="NZ_JAOQKE010000024.1"/>
</dbReference>
<dbReference type="InterPro" id="IPR001932">
    <property type="entry name" value="PPM-type_phosphatase-like_dom"/>
</dbReference>
<organism evidence="3 4">
    <name type="scientific">Muricoprocola aceti</name>
    <dbReference type="NCBI Taxonomy" id="2981772"/>
    <lineage>
        <taxon>Bacteria</taxon>
        <taxon>Bacillati</taxon>
        <taxon>Bacillota</taxon>
        <taxon>Clostridia</taxon>
        <taxon>Lachnospirales</taxon>
        <taxon>Lachnospiraceae</taxon>
        <taxon>Muricoprocola</taxon>
    </lineage>
</organism>
<keyword evidence="1" id="KW-0378">Hydrolase</keyword>
<dbReference type="Gene3D" id="3.60.40.10">
    <property type="entry name" value="PPM-type phosphatase domain"/>
    <property type="match status" value="1"/>
</dbReference>
<evidence type="ECO:0000256" key="1">
    <source>
        <dbReference type="ARBA" id="ARBA00022801"/>
    </source>
</evidence>
<dbReference type="SUPFAM" id="SSF81606">
    <property type="entry name" value="PP2C-like"/>
    <property type="match status" value="1"/>
</dbReference>
<sequence length="399" mass="44608">MEQKTDKTIQAIGEIPVGFGKVSLNKKKEKICGDYYTVIHDGDSSVLVLSDGLGSGVKANILATLTARMLSIMIARKVDIRTAVKAVADTLPVCSVRNLAYATFTVLVAEGNEICLLQYDNPDAILLRNGKSVDYYRDILIFGEKEIHQSYLQFQEGDMLLLMSDGVTNAGMGKTTYGGWGREEVVRYCEQRYREDMSAQEMASAIGNAGLDLNLDETDDDLTVLALKGMKRKVVNICVGPPADREDDRSYFETFFQKEGMRVVCGGTTAKLVADYMGKKIISLPESATEEVPAMSAIQGIDLVTEGLLTLQKLMEYYGDFREDRLYYQKLIKKKDGAAELFRVLFAEATEINFFFGNALNENYTALHIDREKKKNLALKLIDELREEGKQVKICFWCV</sequence>
<comment type="caution">
    <text evidence="3">The sequence shown here is derived from an EMBL/GenBank/DDBJ whole genome shotgun (WGS) entry which is preliminary data.</text>
</comment>
<accession>A0ABT2SQ40</accession>
<dbReference type="PANTHER" id="PTHR43156:SF2">
    <property type="entry name" value="STAGE II SPORULATION PROTEIN E"/>
    <property type="match status" value="1"/>
</dbReference>
<reference evidence="3 4" key="1">
    <citation type="journal article" date="2021" name="ISME Commun">
        <title>Automated analysis of genomic sequences facilitates high-throughput and comprehensive description of bacteria.</title>
        <authorList>
            <person name="Hitch T.C.A."/>
        </authorList>
    </citation>
    <scope>NUCLEOTIDE SEQUENCE [LARGE SCALE GENOMIC DNA]</scope>
    <source>
        <strain evidence="3 4">Sanger_29</strain>
    </source>
</reference>
<dbReference type="SMART" id="SM00331">
    <property type="entry name" value="PP2C_SIG"/>
    <property type="match status" value="1"/>
</dbReference>
<proteinExistence type="predicted"/>
<evidence type="ECO:0000313" key="3">
    <source>
        <dbReference type="EMBL" id="MCU6726380.1"/>
    </source>
</evidence>